<dbReference type="Proteomes" id="UP000821837">
    <property type="component" value="Chromosome 11"/>
</dbReference>
<accession>A0A9D4QBV7</accession>
<sequence>MAGLERFKKRHGMTSKPIIDETAAVNCDTADVRRQHWLQALLKKYKDQDICNIDEAAFSLHNPTKSLFHYH</sequence>
<evidence type="ECO:0000313" key="1">
    <source>
        <dbReference type="EMBL" id="KAH7971863.1"/>
    </source>
</evidence>
<gene>
    <name evidence="1" type="ORF">HPB52_003486</name>
</gene>
<dbReference type="AlphaFoldDB" id="A0A9D4QBV7"/>
<evidence type="ECO:0000313" key="2">
    <source>
        <dbReference type="Proteomes" id="UP000821837"/>
    </source>
</evidence>
<protein>
    <submittedName>
        <fullName evidence="1">Uncharacterized protein</fullName>
    </submittedName>
</protein>
<comment type="caution">
    <text evidence="1">The sequence shown here is derived from an EMBL/GenBank/DDBJ whole genome shotgun (WGS) entry which is preliminary data.</text>
</comment>
<name>A0A9D4QBV7_RHISA</name>
<proteinExistence type="predicted"/>
<reference evidence="1" key="2">
    <citation type="submission" date="2021-09" db="EMBL/GenBank/DDBJ databases">
        <authorList>
            <person name="Jia N."/>
            <person name="Wang J."/>
            <person name="Shi W."/>
            <person name="Du L."/>
            <person name="Sun Y."/>
            <person name="Zhan W."/>
            <person name="Jiang J."/>
            <person name="Wang Q."/>
            <person name="Zhang B."/>
            <person name="Ji P."/>
            <person name="Sakyi L.B."/>
            <person name="Cui X."/>
            <person name="Yuan T."/>
            <person name="Jiang B."/>
            <person name="Yang W."/>
            <person name="Lam T.T.-Y."/>
            <person name="Chang Q."/>
            <person name="Ding S."/>
            <person name="Wang X."/>
            <person name="Zhu J."/>
            <person name="Ruan X."/>
            <person name="Zhao L."/>
            <person name="Wei J."/>
            <person name="Que T."/>
            <person name="Du C."/>
            <person name="Cheng J."/>
            <person name="Dai P."/>
            <person name="Han X."/>
            <person name="Huang E."/>
            <person name="Gao Y."/>
            <person name="Liu J."/>
            <person name="Shao H."/>
            <person name="Ye R."/>
            <person name="Li L."/>
            <person name="Wei W."/>
            <person name="Wang X."/>
            <person name="Wang C."/>
            <person name="Huo Q."/>
            <person name="Li W."/>
            <person name="Guo W."/>
            <person name="Chen H."/>
            <person name="Chen S."/>
            <person name="Zhou L."/>
            <person name="Zhou L."/>
            <person name="Ni X."/>
            <person name="Tian J."/>
            <person name="Zhou Y."/>
            <person name="Sheng Y."/>
            <person name="Liu T."/>
            <person name="Pan Y."/>
            <person name="Xia L."/>
            <person name="Li J."/>
            <person name="Zhao F."/>
            <person name="Cao W."/>
        </authorList>
    </citation>
    <scope>NUCLEOTIDE SEQUENCE</scope>
    <source>
        <strain evidence="1">Rsan-2018</strain>
        <tissue evidence="1">Larvae</tissue>
    </source>
</reference>
<organism evidence="1 2">
    <name type="scientific">Rhipicephalus sanguineus</name>
    <name type="common">Brown dog tick</name>
    <name type="synonym">Ixodes sanguineus</name>
    <dbReference type="NCBI Taxonomy" id="34632"/>
    <lineage>
        <taxon>Eukaryota</taxon>
        <taxon>Metazoa</taxon>
        <taxon>Ecdysozoa</taxon>
        <taxon>Arthropoda</taxon>
        <taxon>Chelicerata</taxon>
        <taxon>Arachnida</taxon>
        <taxon>Acari</taxon>
        <taxon>Parasitiformes</taxon>
        <taxon>Ixodida</taxon>
        <taxon>Ixodoidea</taxon>
        <taxon>Ixodidae</taxon>
        <taxon>Rhipicephalinae</taxon>
        <taxon>Rhipicephalus</taxon>
        <taxon>Rhipicephalus</taxon>
    </lineage>
</organism>
<dbReference type="EMBL" id="JABSTV010001247">
    <property type="protein sequence ID" value="KAH7971863.1"/>
    <property type="molecule type" value="Genomic_DNA"/>
</dbReference>
<reference evidence="1" key="1">
    <citation type="journal article" date="2020" name="Cell">
        <title>Large-Scale Comparative Analyses of Tick Genomes Elucidate Their Genetic Diversity and Vector Capacities.</title>
        <authorList>
            <consortium name="Tick Genome and Microbiome Consortium (TIGMIC)"/>
            <person name="Jia N."/>
            <person name="Wang J."/>
            <person name="Shi W."/>
            <person name="Du L."/>
            <person name="Sun Y."/>
            <person name="Zhan W."/>
            <person name="Jiang J.F."/>
            <person name="Wang Q."/>
            <person name="Zhang B."/>
            <person name="Ji P."/>
            <person name="Bell-Sakyi L."/>
            <person name="Cui X.M."/>
            <person name="Yuan T.T."/>
            <person name="Jiang B.G."/>
            <person name="Yang W.F."/>
            <person name="Lam T.T."/>
            <person name="Chang Q.C."/>
            <person name="Ding S.J."/>
            <person name="Wang X.J."/>
            <person name="Zhu J.G."/>
            <person name="Ruan X.D."/>
            <person name="Zhao L."/>
            <person name="Wei J.T."/>
            <person name="Ye R.Z."/>
            <person name="Que T.C."/>
            <person name="Du C.H."/>
            <person name="Zhou Y.H."/>
            <person name="Cheng J.X."/>
            <person name="Dai P.F."/>
            <person name="Guo W.B."/>
            <person name="Han X.H."/>
            <person name="Huang E.J."/>
            <person name="Li L.F."/>
            <person name="Wei W."/>
            <person name="Gao Y.C."/>
            <person name="Liu J.Z."/>
            <person name="Shao H.Z."/>
            <person name="Wang X."/>
            <person name="Wang C.C."/>
            <person name="Yang T.C."/>
            <person name="Huo Q.B."/>
            <person name="Li W."/>
            <person name="Chen H.Y."/>
            <person name="Chen S.E."/>
            <person name="Zhou L.G."/>
            <person name="Ni X.B."/>
            <person name="Tian J.H."/>
            <person name="Sheng Y."/>
            <person name="Liu T."/>
            <person name="Pan Y.S."/>
            <person name="Xia L.Y."/>
            <person name="Li J."/>
            <person name="Zhao F."/>
            <person name="Cao W.C."/>
        </authorList>
    </citation>
    <scope>NUCLEOTIDE SEQUENCE</scope>
    <source>
        <strain evidence="1">Rsan-2018</strain>
    </source>
</reference>
<keyword evidence="2" id="KW-1185">Reference proteome</keyword>